<feature type="transmembrane region" description="Helical" evidence="1">
    <location>
        <begin position="100"/>
        <end position="125"/>
    </location>
</feature>
<evidence type="ECO:0000313" key="2">
    <source>
        <dbReference type="EMBL" id="HIT50412.1"/>
    </source>
</evidence>
<feature type="transmembrane region" description="Helical" evidence="1">
    <location>
        <begin position="53"/>
        <end position="75"/>
    </location>
</feature>
<reference evidence="2" key="2">
    <citation type="journal article" date="2021" name="PeerJ">
        <title>Extensive microbial diversity within the chicken gut microbiome revealed by metagenomics and culture.</title>
        <authorList>
            <person name="Gilroy R."/>
            <person name="Ravi A."/>
            <person name="Getino M."/>
            <person name="Pursley I."/>
            <person name="Horton D.L."/>
            <person name="Alikhan N.F."/>
            <person name="Baker D."/>
            <person name="Gharbi K."/>
            <person name="Hall N."/>
            <person name="Watson M."/>
            <person name="Adriaenssens E.M."/>
            <person name="Foster-Nyarko E."/>
            <person name="Jarju S."/>
            <person name="Secka A."/>
            <person name="Antonio M."/>
            <person name="Oren A."/>
            <person name="Chaudhuri R.R."/>
            <person name="La Ragione R."/>
            <person name="Hildebrand F."/>
            <person name="Pallen M.J."/>
        </authorList>
    </citation>
    <scope>NUCLEOTIDE SEQUENCE</scope>
    <source>
        <strain evidence="2">ChiW17-6978</strain>
    </source>
</reference>
<keyword evidence="1" id="KW-0812">Transmembrane</keyword>
<gene>
    <name evidence="2" type="ORF">IAD46_05235</name>
</gene>
<protein>
    <submittedName>
        <fullName evidence="2">Uncharacterized protein</fullName>
    </submittedName>
</protein>
<keyword evidence="1" id="KW-0472">Membrane</keyword>
<comment type="caution">
    <text evidence="2">The sequence shown here is derived from an EMBL/GenBank/DDBJ whole genome shotgun (WGS) entry which is preliminary data.</text>
</comment>
<sequence length="182" mass="21013">PYEVDKLSKFPSWLIFLLLKYWAAAAAVFFSVIGGLDIGFSFEDANQDPASVLASYIATVAMIALFMTLFVNYIVRPTVRLMYNRRNNTYRYNMVNCKGILSLFLCLIYHFILSIILFFITVFLSSRGWVLDPFGTTEGAGIEPFTYGFCYLAVDFVFLFIKNVIVSLYQKHQYKKQMLQEE</sequence>
<feature type="transmembrane region" description="Helical" evidence="1">
    <location>
        <begin position="145"/>
        <end position="169"/>
    </location>
</feature>
<dbReference type="Proteomes" id="UP000886758">
    <property type="component" value="Unassembled WGS sequence"/>
</dbReference>
<organism evidence="2 3">
    <name type="scientific">Candidatus Pelethenecus faecipullorum</name>
    <dbReference type="NCBI Taxonomy" id="2840900"/>
    <lineage>
        <taxon>Bacteria</taxon>
        <taxon>Bacillati</taxon>
        <taxon>Mycoplasmatota</taxon>
        <taxon>Mollicutes</taxon>
        <taxon>Candidatus Pelethenecus</taxon>
    </lineage>
</organism>
<proteinExistence type="predicted"/>
<accession>A0A9D1GR80</accession>
<dbReference type="AlphaFoldDB" id="A0A9D1GR80"/>
<reference evidence="2" key="1">
    <citation type="submission" date="2020-10" db="EMBL/GenBank/DDBJ databases">
        <authorList>
            <person name="Gilroy R."/>
        </authorList>
    </citation>
    <scope>NUCLEOTIDE SEQUENCE</scope>
    <source>
        <strain evidence="2">ChiW17-6978</strain>
    </source>
</reference>
<dbReference type="EMBL" id="DVLF01000164">
    <property type="protein sequence ID" value="HIT50412.1"/>
    <property type="molecule type" value="Genomic_DNA"/>
</dbReference>
<feature type="transmembrane region" description="Helical" evidence="1">
    <location>
        <begin position="12"/>
        <end position="33"/>
    </location>
</feature>
<evidence type="ECO:0000256" key="1">
    <source>
        <dbReference type="SAM" id="Phobius"/>
    </source>
</evidence>
<evidence type="ECO:0000313" key="3">
    <source>
        <dbReference type="Proteomes" id="UP000886758"/>
    </source>
</evidence>
<feature type="non-terminal residue" evidence="2">
    <location>
        <position position="1"/>
    </location>
</feature>
<name>A0A9D1GR80_9MOLU</name>
<keyword evidence="1" id="KW-1133">Transmembrane helix</keyword>